<proteinExistence type="predicted"/>
<dbReference type="EMBL" id="PUFP01000008">
    <property type="protein sequence ID" value="TDG81044.1"/>
    <property type="molecule type" value="Genomic_DNA"/>
</dbReference>
<organism evidence="2 3">
    <name type="scientific">Lentilactobacillus buchneri DSM 20057</name>
    <dbReference type="NCBI Taxonomy" id="1423728"/>
    <lineage>
        <taxon>Bacteria</taxon>
        <taxon>Bacillati</taxon>
        <taxon>Bacillota</taxon>
        <taxon>Bacilli</taxon>
        <taxon>Lactobacillales</taxon>
        <taxon>Lactobacillaceae</taxon>
        <taxon>Lentilactobacillus</taxon>
    </lineage>
</organism>
<evidence type="ECO:0000313" key="2">
    <source>
        <dbReference type="EMBL" id="TDG81044.1"/>
    </source>
</evidence>
<gene>
    <name evidence="2" type="ORF">C5L32_001533</name>
</gene>
<evidence type="ECO:0000256" key="1">
    <source>
        <dbReference type="SAM" id="SignalP"/>
    </source>
</evidence>
<dbReference type="GeneID" id="72461340"/>
<sequence length="354" mass="39413">MKLGKLSVGIATAILLSTSFVGTVDAATYVQKSNAISQYSGASLRILNNSKVQFVKANGNYGWSKNPSGSETIKSVHGTKWTLKTKYLLPSTHMALGKSSRDLTNPQAAAFGGKYLFVLYAPHQFHGKGFVVRYNRSTLDHMSLAKAQDSLLKKTAGMKVGPMFDVGHGQSLAYNKKQHSIWMWRDRADMKPTAWSTIQRISMSSLKPNRAIKFHMNNRGAMVPAGHDLTFDNSGNAYWWGISGGHVKIYKGKLGSRSIHVRLAKQLLRKQTGTHQQSMGYNPHNGRLYLVSDDSIQTLPARKLNGSGSLRPSDIKYTRFNSHREFESMIFDSTGHAMLLSNRNPELLRSTTRY</sequence>
<keyword evidence="1" id="KW-0732">Signal</keyword>
<name>A0A4R5NU93_LENBU</name>
<reference evidence="2 3" key="1">
    <citation type="journal article" date="2019" name="Appl. Microbiol. Biotechnol.">
        <title>Uncovering carbohydrate metabolism through a genotype-phenotype association study of 56 lactic acid bacteria genomes.</title>
        <authorList>
            <person name="Buron-Moles G."/>
            <person name="Chailyan A."/>
            <person name="Dolejs I."/>
            <person name="Forster J."/>
            <person name="Miks M.H."/>
        </authorList>
    </citation>
    <scope>NUCLEOTIDE SEQUENCE [LARGE SCALE GENOMIC DNA]</scope>
    <source>
        <strain evidence="2 3">ATCC 4005</strain>
    </source>
</reference>
<accession>A0A4R5NU93</accession>
<dbReference type="RefSeq" id="WP_056939216.1">
    <property type="nucleotide sequence ID" value="NZ_AZDM01000039.1"/>
</dbReference>
<dbReference type="Proteomes" id="UP000295181">
    <property type="component" value="Unassembled WGS sequence"/>
</dbReference>
<feature type="chain" id="PRO_5020660784" description="Extracellular protein" evidence="1">
    <location>
        <begin position="27"/>
        <end position="354"/>
    </location>
</feature>
<feature type="signal peptide" evidence="1">
    <location>
        <begin position="1"/>
        <end position="26"/>
    </location>
</feature>
<comment type="caution">
    <text evidence="2">The sequence shown here is derived from an EMBL/GenBank/DDBJ whole genome shotgun (WGS) entry which is preliminary data.</text>
</comment>
<dbReference type="AlphaFoldDB" id="A0A4R5NU93"/>
<protein>
    <recommendedName>
        <fullName evidence="4">Extracellular protein</fullName>
    </recommendedName>
</protein>
<evidence type="ECO:0000313" key="3">
    <source>
        <dbReference type="Proteomes" id="UP000295181"/>
    </source>
</evidence>
<evidence type="ECO:0008006" key="4">
    <source>
        <dbReference type="Google" id="ProtNLM"/>
    </source>
</evidence>
<dbReference type="SUPFAM" id="SSF75011">
    <property type="entry name" value="3-carboxy-cis,cis-mucoante lactonizing enzyme"/>
    <property type="match status" value="1"/>
</dbReference>